<name>A0A238W4A6_9FLAO</name>
<reference evidence="2 3" key="1">
    <citation type="submission" date="2017-06" db="EMBL/GenBank/DDBJ databases">
        <authorList>
            <person name="Kim H.J."/>
            <person name="Triplett B.A."/>
        </authorList>
    </citation>
    <scope>NUCLEOTIDE SEQUENCE [LARGE SCALE GENOMIC DNA]</scope>
    <source>
        <strain evidence="2 3">DSM 29150</strain>
    </source>
</reference>
<organism evidence="2 3">
    <name type="scientific">Lutibacter agarilyticus</name>
    <dbReference type="NCBI Taxonomy" id="1109740"/>
    <lineage>
        <taxon>Bacteria</taxon>
        <taxon>Pseudomonadati</taxon>
        <taxon>Bacteroidota</taxon>
        <taxon>Flavobacteriia</taxon>
        <taxon>Flavobacteriales</taxon>
        <taxon>Flavobacteriaceae</taxon>
        <taxon>Lutibacter</taxon>
    </lineage>
</organism>
<dbReference type="AlphaFoldDB" id="A0A238W4A6"/>
<feature type="signal peptide" evidence="1">
    <location>
        <begin position="1"/>
        <end position="22"/>
    </location>
</feature>
<evidence type="ECO:0000313" key="2">
    <source>
        <dbReference type="EMBL" id="SNR41392.1"/>
    </source>
</evidence>
<evidence type="ECO:0000256" key="1">
    <source>
        <dbReference type="SAM" id="SignalP"/>
    </source>
</evidence>
<accession>A0A238W4A6</accession>
<evidence type="ECO:0008006" key="4">
    <source>
        <dbReference type="Google" id="ProtNLM"/>
    </source>
</evidence>
<proteinExistence type="predicted"/>
<dbReference type="RefSeq" id="WP_089380595.1">
    <property type="nucleotide sequence ID" value="NZ_FZNT01000002.1"/>
</dbReference>
<sequence length="176" mass="19170">MKTLFKNIAILTILLATITACDEIEDLADVTKTVELTKQFKVELEGGDNAVETGSFNISILTPAVEPYADKLKNVAIEKITFEVLNYTGDALAEYKAQFTADGTPFINESFFGFEADANDTIFEVNDTSALNTVATKLLNNDSVTVSFNAESTNLEVAASFTIDVKFYIKVTANPL</sequence>
<dbReference type="PROSITE" id="PS51257">
    <property type="entry name" value="PROKAR_LIPOPROTEIN"/>
    <property type="match status" value="1"/>
</dbReference>
<keyword evidence="1" id="KW-0732">Signal</keyword>
<dbReference type="EMBL" id="FZNT01000002">
    <property type="protein sequence ID" value="SNR41392.1"/>
    <property type="molecule type" value="Genomic_DNA"/>
</dbReference>
<protein>
    <recommendedName>
        <fullName evidence="4">DUF1735 domain-containing protein</fullName>
    </recommendedName>
</protein>
<dbReference type="Proteomes" id="UP000198384">
    <property type="component" value="Unassembled WGS sequence"/>
</dbReference>
<evidence type="ECO:0000313" key="3">
    <source>
        <dbReference type="Proteomes" id="UP000198384"/>
    </source>
</evidence>
<feature type="chain" id="PRO_5012127547" description="DUF1735 domain-containing protein" evidence="1">
    <location>
        <begin position="23"/>
        <end position="176"/>
    </location>
</feature>
<keyword evidence="3" id="KW-1185">Reference proteome</keyword>
<gene>
    <name evidence="2" type="ORF">SAMN06265371_102416</name>
</gene>